<gene>
    <name evidence="2" type="ORF">Pla8534_37600</name>
</gene>
<evidence type="ECO:0000313" key="3">
    <source>
        <dbReference type="Proteomes" id="UP000317648"/>
    </source>
</evidence>
<keyword evidence="1" id="KW-0472">Membrane</keyword>
<reference evidence="2 3" key="1">
    <citation type="submission" date="2019-02" db="EMBL/GenBank/DDBJ databases">
        <title>Deep-cultivation of Planctomycetes and their phenomic and genomic characterization uncovers novel biology.</title>
        <authorList>
            <person name="Wiegand S."/>
            <person name="Jogler M."/>
            <person name="Boedeker C."/>
            <person name="Pinto D."/>
            <person name="Vollmers J."/>
            <person name="Rivas-Marin E."/>
            <person name="Kohn T."/>
            <person name="Peeters S.H."/>
            <person name="Heuer A."/>
            <person name="Rast P."/>
            <person name="Oberbeckmann S."/>
            <person name="Bunk B."/>
            <person name="Jeske O."/>
            <person name="Meyerdierks A."/>
            <person name="Storesund J.E."/>
            <person name="Kallscheuer N."/>
            <person name="Luecker S."/>
            <person name="Lage O.M."/>
            <person name="Pohl T."/>
            <person name="Merkel B.J."/>
            <person name="Hornburger P."/>
            <person name="Mueller R.-W."/>
            <person name="Bruemmer F."/>
            <person name="Labrenz M."/>
            <person name="Spormann A.M."/>
            <person name="Op den Camp H."/>
            <person name="Overmann J."/>
            <person name="Amann R."/>
            <person name="Jetten M.S.M."/>
            <person name="Mascher T."/>
            <person name="Medema M.H."/>
            <person name="Devos D.P."/>
            <person name="Kaster A.-K."/>
            <person name="Ovreas L."/>
            <person name="Rohde M."/>
            <person name="Galperin M.Y."/>
            <person name="Jogler C."/>
        </authorList>
    </citation>
    <scope>NUCLEOTIDE SEQUENCE [LARGE SCALE GENOMIC DNA]</scope>
    <source>
        <strain evidence="2 3">Pla85_3_4</strain>
    </source>
</reference>
<sequence length="124" mass="13904">MSDQLWQEWPVCPKCARRRQAVCPSCRAAGDNFPLGYQMEEATPRGYDGRPLPLPRHRIWLMCPDCDEAFRPAFYANCAACGHAFDEGVAPGRFDREADMSQMSAVTLGFAVITIAVLLYLFVL</sequence>
<keyword evidence="1" id="KW-1133">Transmembrane helix</keyword>
<dbReference type="EMBL" id="CP036433">
    <property type="protein sequence ID" value="QDU95941.1"/>
    <property type="molecule type" value="Genomic_DNA"/>
</dbReference>
<accession>A0A518DVS9</accession>
<dbReference type="RefSeq" id="WP_145054623.1">
    <property type="nucleotide sequence ID" value="NZ_CP036433.1"/>
</dbReference>
<organism evidence="2 3">
    <name type="scientific">Lignipirellula cremea</name>
    <dbReference type="NCBI Taxonomy" id="2528010"/>
    <lineage>
        <taxon>Bacteria</taxon>
        <taxon>Pseudomonadati</taxon>
        <taxon>Planctomycetota</taxon>
        <taxon>Planctomycetia</taxon>
        <taxon>Pirellulales</taxon>
        <taxon>Pirellulaceae</taxon>
        <taxon>Lignipirellula</taxon>
    </lineage>
</organism>
<feature type="transmembrane region" description="Helical" evidence="1">
    <location>
        <begin position="103"/>
        <end position="123"/>
    </location>
</feature>
<evidence type="ECO:0000313" key="2">
    <source>
        <dbReference type="EMBL" id="QDU95941.1"/>
    </source>
</evidence>
<protein>
    <submittedName>
        <fullName evidence="2">Uncharacterized protein</fullName>
    </submittedName>
</protein>
<evidence type="ECO:0000256" key="1">
    <source>
        <dbReference type="SAM" id="Phobius"/>
    </source>
</evidence>
<keyword evidence="3" id="KW-1185">Reference proteome</keyword>
<name>A0A518DVS9_9BACT</name>
<keyword evidence="1" id="KW-0812">Transmembrane</keyword>
<dbReference type="AlphaFoldDB" id="A0A518DVS9"/>
<dbReference type="KEGG" id="lcre:Pla8534_37600"/>
<dbReference type="Proteomes" id="UP000317648">
    <property type="component" value="Chromosome"/>
</dbReference>
<proteinExistence type="predicted"/>
<dbReference type="OrthoDB" id="292442at2"/>